<keyword evidence="6" id="KW-1185">Reference proteome</keyword>
<dbReference type="PROSITE" id="PS51143">
    <property type="entry name" value="MT_A70"/>
    <property type="match status" value="1"/>
</dbReference>
<keyword evidence="2" id="KW-0808">Transferase</keyword>
<dbReference type="EMBL" id="JARXVH010000006">
    <property type="protein sequence ID" value="MDH6217079.1"/>
    <property type="molecule type" value="Genomic_DNA"/>
</dbReference>
<dbReference type="Proteomes" id="UP001160499">
    <property type="component" value="Unassembled WGS sequence"/>
</dbReference>
<evidence type="ECO:0000256" key="3">
    <source>
        <dbReference type="ARBA" id="ARBA00022691"/>
    </source>
</evidence>
<dbReference type="GO" id="GO:0008168">
    <property type="term" value="F:methyltransferase activity"/>
    <property type="evidence" value="ECO:0007669"/>
    <property type="project" value="UniProtKB-KW"/>
</dbReference>
<evidence type="ECO:0000256" key="1">
    <source>
        <dbReference type="ARBA" id="ARBA00022603"/>
    </source>
</evidence>
<dbReference type="RefSeq" id="WP_280878010.1">
    <property type="nucleotide sequence ID" value="NZ_JARXVH010000006.1"/>
</dbReference>
<evidence type="ECO:0000256" key="2">
    <source>
        <dbReference type="ARBA" id="ARBA00022679"/>
    </source>
</evidence>
<accession>A0ABT6LP02</accession>
<keyword evidence="3" id="KW-0949">S-adenosyl-L-methionine</keyword>
<dbReference type="SUPFAM" id="SSF53335">
    <property type="entry name" value="S-adenosyl-L-methionine-dependent methyltransferases"/>
    <property type="match status" value="1"/>
</dbReference>
<name>A0ABT6LP02_9ACTN</name>
<dbReference type="InterPro" id="IPR007757">
    <property type="entry name" value="MT-A70-like"/>
</dbReference>
<evidence type="ECO:0000313" key="5">
    <source>
        <dbReference type="EMBL" id="MDH6217079.1"/>
    </source>
</evidence>
<dbReference type="GO" id="GO:0032259">
    <property type="term" value="P:methylation"/>
    <property type="evidence" value="ECO:0007669"/>
    <property type="project" value="UniProtKB-KW"/>
</dbReference>
<evidence type="ECO:0000256" key="4">
    <source>
        <dbReference type="PROSITE-ProRule" id="PRU00489"/>
    </source>
</evidence>
<proteinExistence type="inferred from homology"/>
<comment type="caution">
    <text evidence="5">The sequence shown here is derived from an EMBL/GenBank/DDBJ whole genome shotgun (WGS) entry which is preliminary data.</text>
</comment>
<dbReference type="PANTHER" id="PTHR12829">
    <property type="entry name" value="N6-ADENOSINE-METHYLTRANSFERASE"/>
    <property type="match status" value="1"/>
</dbReference>
<dbReference type="PANTHER" id="PTHR12829:SF7">
    <property type="entry name" value="N6-ADENOSINE-METHYLTRANSFERASE CATALYTIC SUBUNIT"/>
    <property type="match status" value="1"/>
</dbReference>
<dbReference type="Gene3D" id="3.40.50.150">
    <property type="entry name" value="Vaccinia Virus protein VP39"/>
    <property type="match status" value="1"/>
</dbReference>
<organism evidence="5 6">
    <name type="scientific">Streptomyces pseudovenezuelae</name>
    <dbReference type="NCBI Taxonomy" id="67350"/>
    <lineage>
        <taxon>Bacteria</taxon>
        <taxon>Bacillati</taxon>
        <taxon>Actinomycetota</taxon>
        <taxon>Actinomycetes</taxon>
        <taxon>Kitasatosporales</taxon>
        <taxon>Streptomycetaceae</taxon>
        <taxon>Streptomyces</taxon>
        <taxon>Streptomyces aurantiacus group</taxon>
    </lineage>
</organism>
<protein>
    <submittedName>
        <fullName evidence="5">N6-adenosine-specific RNA methylase IME4</fullName>
    </submittedName>
</protein>
<dbReference type="InterPro" id="IPR029063">
    <property type="entry name" value="SAM-dependent_MTases_sf"/>
</dbReference>
<gene>
    <name evidence="5" type="ORF">M2283_004397</name>
</gene>
<keyword evidence="1 5" id="KW-0489">Methyltransferase</keyword>
<comment type="similarity">
    <text evidence="4">Belongs to the MT-A70-like family.</text>
</comment>
<sequence length="207" mass="24125">MLEGNERRVTKHVIDASLTRVAPTRFKTILADPPWDHQQQGVKGAERHYRLMSLERIKDMPVSDLAEDDAHLWLWVTNASLRDGYDVAEAWGFTPRSLLTWVKFRLGLGAYLRNSTEHLLFCTRGKAPVRFKSQPTWINAPVQEHSRKPDEQYAIIERISDGPYLELFARRRPPSTHDWFVWGNQTDADISIPGYWVPSDEHHQRNR</sequence>
<reference evidence="5 6" key="1">
    <citation type="submission" date="2023-04" db="EMBL/GenBank/DDBJ databases">
        <title>Forest soil microbial communities from Buena Vista Peninsula, Colon Province, Panama.</title>
        <authorList>
            <person name="Bouskill N."/>
        </authorList>
    </citation>
    <scope>NUCLEOTIDE SEQUENCE [LARGE SCALE GENOMIC DNA]</scope>
    <source>
        <strain evidence="5 6">GGS1</strain>
    </source>
</reference>
<evidence type="ECO:0000313" key="6">
    <source>
        <dbReference type="Proteomes" id="UP001160499"/>
    </source>
</evidence>
<dbReference type="Pfam" id="PF05063">
    <property type="entry name" value="MT-A70"/>
    <property type="match status" value="1"/>
</dbReference>